<dbReference type="Proteomes" id="UP000623687">
    <property type="component" value="Unassembled WGS sequence"/>
</dbReference>
<comment type="caution">
    <text evidence="2">The sequence shown here is derived from an EMBL/GenBank/DDBJ whole genome shotgun (WGS) entry which is preliminary data.</text>
</comment>
<feature type="region of interest" description="Disordered" evidence="1">
    <location>
        <begin position="100"/>
        <end position="127"/>
    </location>
</feature>
<sequence length="197" mass="20708">MLSCTCTTYCMDDILESVTGGRAYVHRIKTILAALVPCDSYTSCAGAGDPKFCLSGSPPQTANACNPAPRTPSPPPHPINHMARRATLTAQPVHRLLACPSSPTPLLPPPAPERSSSTPSRCPRRAHRHHELVQAGAGGRSSTIDWCGVVVAPQARDFVGAQRIAFDVTAQYPAQPAPHPATAPSVDEEEAGSAGSW</sequence>
<proteinExistence type="predicted"/>
<evidence type="ECO:0000313" key="2">
    <source>
        <dbReference type="EMBL" id="KAF7426627.1"/>
    </source>
</evidence>
<dbReference type="GeneID" id="59378814"/>
<feature type="region of interest" description="Disordered" evidence="1">
    <location>
        <begin position="175"/>
        <end position="197"/>
    </location>
</feature>
<feature type="compositionally biased region" description="Pro residues" evidence="1">
    <location>
        <begin position="102"/>
        <end position="112"/>
    </location>
</feature>
<keyword evidence="3" id="KW-1185">Reference proteome</keyword>
<dbReference type="EMBL" id="JACETU010000006">
    <property type="protein sequence ID" value="KAF7426627.1"/>
    <property type="molecule type" value="Genomic_DNA"/>
</dbReference>
<organism evidence="2 3">
    <name type="scientific">Pleurotus ostreatus</name>
    <name type="common">Oyster mushroom</name>
    <name type="synonym">White-rot fungus</name>
    <dbReference type="NCBI Taxonomy" id="5322"/>
    <lineage>
        <taxon>Eukaryota</taxon>
        <taxon>Fungi</taxon>
        <taxon>Dikarya</taxon>
        <taxon>Basidiomycota</taxon>
        <taxon>Agaricomycotina</taxon>
        <taxon>Agaricomycetes</taxon>
        <taxon>Agaricomycetidae</taxon>
        <taxon>Agaricales</taxon>
        <taxon>Pleurotineae</taxon>
        <taxon>Pleurotaceae</taxon>
        <taxon>Pleurotus</taxon>
    </lineage>
</organism>
<name>A0A8H6ZSV2_PLEOS</name>
<accession>A0A8H6ZSV2</accession>
<evidence type="ECO:0000256" key="1">
    <source>
        <dbReference type="SAM" id="MobiDB-lite"/>
    </source>
</evidence>
<reference evidence="2" key="1">
    <citation type="submission" date="2019-07" db="EMBL/GenBank/DDBJ databases">
        <authorList>
            <person name="Palmer J.M."/>
        </authorList>
    </citation>
    <scope>NUCLEOTIDE SEQUENCE</scope>
    <source>
        <strain evidence="2">PC9</strain>
    </source>
</reference>
<gene>
    <name evidence="2" type="ORF">PC9H_008996</name>
</gene>
<dbReference type="RefSeq" id="XP_036629931.1">
    <property type="nucleotide sequence ID" value="XM_036778503.1"/>
</dbReference>
<evidence type="ECO:0000313" key="3">
    <source>
        <dbReference type="Proteomes" id="UP000623687"/>
    </source>
</evidence>
<dbReference type="AlphaFoldDB" id="A0A8H6ZSV2"/>
<dbReference type="VEuPathDB" id="FungiDB:PC9H_008996"/>
<protein>
    <submittedName>
        <fullName evidence="2">Uncharacterized protein</fullName>
    </submittedName>
</protein>